<organism evidence="1 2">
    <name type="scientific">Parthenolecanium corni</name>
    <dbReference type="NCBI Taxonomy" id="536013"/>
    <lineage>
        <taxon>Eukaryota</taxon>
        <taxon>Metazoa</taxon>
        <taxon>Ecdysozoa</taxon>
        <taxon>Arthropoda</taxon>
        <taxon>Hexapoda</taxon>
        <taxon>Insecta</taxon>
        <taxon>Pterygota</taxon>
        <taxon>Neoptera</taxon>
        <taxon>Paraneoptera</taxon>
        <taxon>Hemiptera</taxon>
        <taxon>Sternorrhyncha</taxon>
        <taxon>Coccoidea</taxon>
        <taxon>Coccidae</taxon>
        <taxon>Parthenolecanium</taxon>
    </lineage>
</organism>
<evidence type="ECO:0000313" key="2">
    <source>
        <dbReference type="Proteomes" id="UP001367676"/>
    </source>
</evidence>
<accession>A0AAN9XX40</accession>
<comment type="caution">
    <text evidence="1">The sequence shown here is derived from an EMBL/GenBank/DDBJ whole genome shotgun (WGS) entry which is preliminary data.</text>
</comment>
<keyword evidence="2" id="KW-1185">Reference proteome</keyword>
<evidence type="ECO:0000313" key="1">
    <source>
        <dbReference type="EMBL" id="KAK7571205.1"/>
    </source>
</evidence>
<dbReference type="AlphaFoldDB" id="A0AAN9XX40"/>
<gene>
    <name evidence="1" type="ORF">V9T40_014809</name>
</gene>
<protein>
    <submittedName>
        <fullName evidence="1">Uncharacterized protein</fullName>
    </submittedName>
</protein>
<dbReference type="EMBL" id="JBBCAQ010000041">
    <property type="protein sequence ID" value="KAK7571205.1"/>
    <property type="molecule type" value="Genomic_DNA"/>
</dbReference>
<name>A0AAN9XX40_9HEMI</name>
<sequence>MVDSYGTDVRTTGAQVERGIVSVIQYRRSPVKTVLKPVSSTILPISLSELGSKRYSSADDDEGYSKDTLLTVWSVHKEHKPKKYDEEKHFVKIEPMN</sequence>
<dbReference type="Proteomes" id="UP001367676">
    <property type="component" value="Unassembled WGS sequence"/>
</dbReference>
<reference evidence="1 2" key="1">
    <citation type="submission" date="2024-03" db="EMBL/GenBank/DDBJ databases">
        <title>Adaptation during the transition from Ophiocordyceps entomopathogen to insect associate is accompanied by gene loss and intensified selection.</title>
        <authorList>
            <person name="Ward C.M."/>
            <person name="Onetto C.A."/>
            <person name="Borneman A.R."/>
        </authorList>
    </citation>
    <scope>NUCLEOTIDE SEQUENCE [LARGE SCALE GENOMIC DNA]</scope>
    <source>
        <strain evidence="1">AWRI1</strain>
        <tissue evidence="1">Single Adult Female</tissue>
    </source>
</reference>
<proteinExistence type="predicted"/>